<keyword evidence="3" id="KW-1185">Reference proteome</keyword>
<name>A0A812DFV1_ACAPH</name>
<feature type="region of interest" description="Disordered" evidence="1">
    <location>
        <begin position="301"/>
        <end position="331"/>
    </location>
</feature>
<accession>A0A812DFV1</accession>
<evidence type="ECO:0000313" key="2">
    <source>
        <dbReference type="EMBL" id="CAE1297577.1"/>
    </source>
</evidence>
<sequence>MPVPPEPPPRRRPAQPVPRGNRSSSNCARHQFAPCHFRAPISRLLYAFNIDSGSRARHKRCGRASPKARAFFRRIINSKAGVIDLHRAGRHRDRPLPPVTCPISRDGRRPDRLGPWGKSAARRTRSPPIAREQPTSTWRSSSPPAGSGRVAARSDRPVARTVWQGPWYGRLPADWSMVRSPRSWRSAAPMASFDPALYQQLLAQRKMTDAQVRTDLQRTLFTQQLTVRPSVPRRWRARWRCLYASLLLESGRRGRLHPDPSGQCRQRTERCGYPDLLQPQRPALYPARASRRALCAGHAVGDRGSVRADRRRDRSLLSDQRRVTPRPRSAT</sequence>
<proteinExistence type="predicted"/>
<feature type="compositionally biased region" description="Polar residues" evidence="1">
    <location>
        <begin position="133"/>
        <end position="144"/>
    </location>
</feature>
<protein>
    <submittedName>
        <fullName evidence="2">Uncharacterized protein</fullName>
    </submittedName>
</protein>
<feature type="region of interest" description="Disordered" evidence="1">
    <location>
        <begin position="89"/>
        <end position="156"/>
    </location>
</feature>
<gene>
    <name evidence="2" type="ORF">SPHA_52079</name>
</gene>
<organism evidence="2 3">
    <name type="scientific">Acanthosepion pharaonis</name>
    <name type="common">Pharaoh cuttlefish</name>
    <name type="synonym">Sepia pharaonis</name>
    <dbReference type="NCBI Taxonomy" id="158019"/>
    <lineage>
        <taxon>Eukaryota</taxon>
        <taxon>Metazoa</taxon>
        <taxon>Spiralia</taxon>
        <taxon>Lophotrochozoa</taxon>
        <taxon>Mollusca</taxon>
        <taxon>Cephalopoda</taxon>
        <taxon>Coleoidea</taxon>
        <taxon>Decapodiformes</taxon>
        <taxon>Sepiida</taxon>
        <taxon>Sepiina</taxon>
        <taxon>Sepiidae</taxon>
        <taxon>Acanthosepion</taxon>
    </lineage>
</organism>
<dbReference type="EMBL" id="CAHIKZ030003209">
    <property type="protein sequence ID" value="CAE1297577.1"/>
    <property type="molecule type" value="Genomic_DNA"/>
</dbReference>
<comment type="caution">
    <text evidence="2">The sequence shown here is derived from an EMBL/GenBank/DDBJ whole genome shotgun (WGS) entry which is preliminary data.</text>
</comment>
<feature type="compositionally biased region" description="Basic and acidic residues" evidence="1">
    <location>
        <begin position="301"/>
        <end position="322"/>
    </location>
</feature>
<evidence type="ECO:0000313" key="3">
    <source>
        <dbReference type="Proteomes" id="UP000597762"/>
    </source>
</evidence>
<reference evidence="2" key="1">
    <citation type="submission" date="2021-01" db="EMBL/GenBank/DDBJ databases">
        <authorList>
            <person name="Li R."/>
            <person name="Bekaert M."/>
        </authorList>
    </citation>
    <scope>NUCLEOTIDE SEQUENCE</scope>
    <source>
        <strain evidence="2">Farmed</strain>
    </source>
</reference>
<dbReference type="Proteomes" id="UP000597762">
    <property type="component" value="Unassembled WGS sequence"/>
</dbReference>
<evidence type="ECO:0000256" key="1">
    <source>
        <dbReference type="SAM" id="MobiDB-lite"/>
    </source>
</evidence>
<dbReference type="AlphaFoldDB" id="A0A812DFV1"/>
<feature type="region of interest" description="Disordered" evidence="1">
    <location>
        <begin position="1"/>
        <end position="27"/>
    </location>
</feature>